<evidence type="ECO:0000313" key="9">
    <source>
        <dbReference type="Proteomes" id="UP000287124"/>
    </source>
</evidence>
<evidence type="ECO:0000256" key="6">
    <source>
        <dbReference type="SAM" id="MobiDB-lite"/>
    </source>
</evidence>
<evidence type="ECO:0000256" key="1">
    <source>
        <dbReference type="ARBA" id="ARBA00022723"/>
    </source>
</evidence>
<organism evidence="8 9">
    <name type="scientific">Fusarium euwallaceae</name>
    <dbReference type="NCBI Taxonomy" id="1147111"/>
    <lineage>
        <taxon>Eukaryota</taxon>
        <taxon>Fungi</taxon>
        <taxon>Dikarya</taxon>
        <taxon>Ascomycota</taxon>
        <taxon>Pezizomycotina</taxon>
        <taxon>Sordariomycetes</taxon>
        <taxon>Hypocreomycetidae</taxon>
        <taxon>Hypocreales</taxon>
        <taxon>Nectriaceae</taxon>
        <taxon>Fusarium</taxon>
        <taxon>Fusarium solani species complex</taxon>
    </lineage>
</organism>
<keyword evidence="1" id="KW-0479">Metal-binding</keyword>
<reference evidence="8 9" key="1">
    <citation type="submission" date="2017-06" db="EMBL/GenBank/DDBJ databases">
        <title>Comparative genomic analysis of Ambrosia Fusariam Clade fungi.</title>
        <authorList>
            <person name="Stajich J.E."/>
            <person name="Carrillo J."/>
            <person name="Kijimoto T."/>
            <person name="Eskalen A."/>
            <person name="O'Donnell K."/>
            <person name="Kasson M."/>
        </authorList>
    </citation>
    <scope>NUCLEOTIDE SEQUENCE [LARGE SCALE GENOMIC DNA]</scope>
    <source>
        <strain evidence="8 9">UCR1854</strain>
    </source>
</reference>
<proteinExistence type="predicted"/>
<dbReference type="InterPro" id="IPR007219">
    <property type="entry name" value="XnlR_reg_dom"/>
</dbReference>
<dbReference type="GO" id="GO:0006351">
    <property type="term" value="P:DNA-templated transcription"/>
    <property type="evidence" value="ECO:0007669"/>
    <property type="project" value="InterPro"/>
</dbReference>
<dbReference type="Pfam" id="PF04082">
    <property type="entry name" value="Fungal_trans"/>
    <property type="match status" value="1"/>
</dbReference>
<feature type="region of interest" description="Disordered" evidence="6">
    <location>
        <begin position="126"/>
        <end position="162"/>
    </location>
</feature>
<feature type="region of interest" description="Disordered" evidence="6">
    <location>
        <begin position="196"/>
        <end position="241"/>
    </location>
</feature>
<comment type="caution">
    <text evidence="8">The sequence shown here is derived from an EMBL/GenBank/DDBJ whole genome shotgun (WGS) entry which is preliminary data.</text>
</comment>
<dbReference type="GO" id="GO:0008270">
    <property type="term" value="F:zinc ion binding"/>
    <property type="evidence" value="ECO:0007669"/>
    <property type="project" value="InterPro"/>
</dbReference>
<evidence type="ECO:0000256" key="3">
    <source>
        <dbReference type="ARBA" id="ARBA00023015"/>
    </source>
</evidence>
<dbReference type="AlphaFoldDB" id="A0A430M791"/>
<evidence type="ECO:0000313" key="8">
    <source>
        <dbReference type="EMBL" id="RTE83835.1"/>
    </source>
</evidence>
<feature type="domain" description="Xylanolytic transcriptional activator regulatory" evidence="7">
    <location>
        <begin position="298"/>
        <end position="507"/>
    </location>
</feature>
<keyword evidence="5" id="KW-0539">Nucleus</keyword>
<keyword evidence="9" id="KW-1185">Reference proteome</keyword>
<feature type="compositionally biased region" description="Low complexity" evidence="6">
    <location>
        <begin position="141"/>
        <end position="154"/>
    </location>
</feature>
<keyword evidence="3" id="KW-0805">Transcription regulation</keyword>
<dbReference type="Proteomes" id="UP000287124">
    <property type="component" value="Unassembled WGS sequence"/>
</dbReference>
<dbReference type="EMBL" id="MIKF01000012">
    <property type="protein sequence ID" value="RTE83835.1"/>
    <property type="molecule type" value="Genomic_DNA"/>
</dbReference>
<protein>
    <recommendedName>
        <fullName evidence="7">Xylanolytic transcriptional activator regulatory domain-containing protein</fullName>
    </recommendedName>
</protein>
<dbReference type="GO" id="GO:0003677">
    <property type="term" value="F:DNA binding"/>
    <property type="evidence" value="ECO:0007669"/>
    <property type="project" value="InterPro"/>
</dbReference>
<evidence type="ECO:0000256" key="4">
    <source>
        <dbReference type="ARBA" id="ARBA00023163"/>
    </source>
</evidence>
<evidence type="ECO:0000256" key="5">
    <source>
        <dbReference type="ARBA" id="ARBA00023242"/>
    </source>
</evidence>
<name>A0A430M791_9HYPO</name>
<sequence>MQPTSPIPSSSSSPLSSVLSIVRCQCLSHMQDLTRARLCMPLAPAHLSSGTNASSRAAIEHTVAMSIFCDICDLTILRSLTNARDVINAIAGNVLKRHVAQQHETLHQQADSTTLSPSTIQNEVSAGWQQDGDNNRDARESSSLQSSISDLRSQPRLSTSRCTSDAVLESEFRPSMLSPETALQLALDSCDPWTAQTTTPSSSLLPGYHSTHQGALESSDSDSSGLGRTPSTAGSSGPQKDVLRDGILEELDALEAPDFSVRHPLDNSDYSSKPAFQVDESLPIPMPLTEDFAAQSWLDYYFERFHPRWSIIHQSTFNPATAIPDLVSMMSMIGAWEYGVTPSLEASERWSESLFLRLSKVLSQVSTWPATVSESAIQAYQALLLNVIFTLEYLDDMRFRKAYPRYCMMIAIFRGASLFQEQQIFVQDDTQDTIPTSWLIREKFKRLAFYTFRLDNYFYFLQGHYPVLRYEELCLATPSSERLWEATTAEEWHEIKEIESKKRATMLFMTLMDTAMDCEGRDTLPPLLEDDYVYGICAMQTWVWRDIKRHRPCLQTLQSSEGSSILSTPASSRFIEYWSAMFTTWSECLRDRSIGSPLSSEKHRELLENCTPALYHFSQMSLRANLEAIQDLAMDRYHKQYSGPYRRQLESRILEWVRTSDARLALWHAAQVLKLLQETSDTMETKGDSLTSWRIDFIAPLALYKAGLIVWAYARSVQVCDSCSMGSIMHPNTSTHAEPLDLFRPQRGDDFQP</sequence>
<dbReference type="PANTHER" id="PTHR47660:SF7">
    <property type="entry name" value="TRANSCRIPTION FACTOR WITH C2H2 AND ZN(2)-CYS(6) DNA BINDING DOMAIN (EUROFUNG)"/>
    <property type="match status" value="1"/>
</dbReference>
<feature type="compositionally biased region" description="Polar residues" evidence="6">
    <location>
        <begin position="229"/>
        <end position="238"/>
    </location>
</feature>
<evidence type="ECO:0000256" key="2">
    <source>
        <dbReference type="ARBA" id="ARBA00022833"/>
    </source>
</evidence>
<dbReference type="PANTHER" id="PTHR47660">
    <property type="entry name" value="TRANSCRIPTION FACTOR WITH C2H2 AND ZN(2)-CYS(6) DNA BINDING DOMAIN (EUROFUNG)-RELATED-RELATED"/>
    <property type="match status" value="1"/>
</dbReference>
<keyword evidence="2" id="KW-0862">Zinc</keyword>
<evidence type="ECO:0000259" key="7">
    <source>
        <dbReference type="Pfam" id="PF04082"/>
    </source>
</evidence>
<accession>A0A430M791</accession>
<keyword evidence="4" id="KW-0804">Transcription</keyword>
<gene>
    <name evidence="8" type="ORF">BHE90_001595</name>
</gene>